<protein>
    <submittedName>
        <fullName evidence="1">Uncharacterized protein</fullName>
    </submittedName>
</protein>
<dbReference type="EMBL" id="BK015839">
    <property type="protein sequence ID" value="DAE27462.1"/>
    <property type="molecule type" value="Genomic_DNA"/>
</dbReference>
<sequence length="37" mass="4228">MIFSICSSVKPIAVSSSLFINYLRYVLRIFIRCNDTG</sequence>
<organism evidence="1">
    <name type="scientific">virus sp. ctLTC15</name>
    <dbReference type="NCBI Taxonomy" id="2826801"/>
    <lineage>
        <taxon>Viruses</taxon>
    </lineage>
</organism>
<reference evidence="1" key="1">
    <citation type="journal article" date="2021" name="Proc. Natl. Acad. Sci. U.S.A.">
        <title>A Catalog of Tens of Thousands of Viruses from Human Metagenomes Reveals Hidden Associations with Chronic Diseases.</title>
        <authorList>
            <person name="Tisza M.J."/>
            <person name="Buck C.B."/>
        </authorList>
    </citation>
    <scope>NUCLEOTIDE SEQUENCE</scope>
    <source>
        <strain evidence="1">CtLTC15</strain>
    </source>
</reference>
<proteinExistence type="predicted"/>
<evidence type="ECO:0000313" key="1">
    <source>
        <dbReference type="EMBL" id="DAE27462.1"/>
    </source>
</evidence>
<name>A0A8S5R7T1_9VIRU</name>
<accession>A0A8S5R7T1</accession>